<evidence type="ECO:0000313" key="9">
    <source>
        <dbReference type="Proteomes" id="UP000193560"/>
    </source>
</evidence>
<dbReference type="OrthoDB" id="1112565at2759"/>
<gene>
    <name evidence="8" type="ORF">BCR42DRAFT_385812</name>
</gene>
<dbReference type="EMBL" id="MCGE01000001">
    <property type="protein sequence ID" value="ORZ25160.1"/>
    <property type="molecule type" value="Genomic_DNA"/>
</dbReference>
<feature type="region of interest" description="Disordered" evidence="6">
    <location>
        <begin position="68"/>
        <end position="95"/>
    </location>
</feature>
<dbReference type="Pfam" id="PF00412">
    <property type="entry name" value="LIM"/>
    <property type="match status" value="3"/>
</dbReference>
<dbReference type="AlphaFoldDB" id="A0A1X2J024"/>
<dbReference type="GO" id="GO:0046872">
    <property type="term" value="F:metal ion binding"/>
    <property type="evidence" value="ECO:0007669"/>
    <property type="project" value="UniProtKB-KW"/>
</dbReference>
<keyword evidence="3 5" id="KW-0862">Zinc</keyword>
<dbReference type="Proteomes" id="UP000193560">
    <property type="component" value="Unassembled WGS sequence"/>
</dbReference>
<dbReference type="STRING" id="90262.A0A1X2J024"/>
<keyword evidence="1 5" id="KW-0479">Metal-binding</keyword>
<dbReference type="GO" id="GO:0005634">
    <property type="term" value="C:nucleus"/>
    <property type="evidence" value="ECO:0007669"/>
    <property type="project" value="TreeGrafter"/>
</dbReference>
<sequence>MPYCKKCGELGRTDKCKKCGSILYTNHVVGDMEQGSSLGSGAVIHTKKDDLRKIPSILFDKKCRIVPSPSRSPISSTYSLSPSVSSPSPSLSLSTSSKQQANECAQCLERLSGKLVQLSNDESKKYHWSCLLCYECQQPFQSPIIYLDAQRQTYHPECFRCTGCQEIIKSASIYCQKDQTRVFCRPCHHVHFPQDQYTIANDAQWKVVPQPHQQYIESMCQYETYQDDANSSIATSSSAPSPHGSASINSIDQNLTLSTIDQSTVPVKPVHPSELMRVKKNHGQKKRPAVPQFGAIKVCPGCQSRIASVHEECTGPRAAKWHRQCLVCSSCRKVLDSSAKIHHTPEKDLLVPTCTTCLLKRKAINQKNNSAILKEWCEA</sequence>
<feature type="domain" description="LIM zinc-binding" evidence="7">
    <location>
        <begin position="297"/>
        <end position="364"/>
    </location>
</feature>
<name>A0A1X2J024_9FUNG</name>
<evidence type="ECO:0000256" key="4">
    <source>
        <dbReference type="ARBA" id="ARBA00023038"/>
    </source>
</evidence>
<evidence type="ECO:0000256" key="1">
    <source>
        <dbReference type="ARBA" id="ARBA00022723"/>
    </source>
</evidence>
<keyword evidence="4 5" id="KW-0440">LIM domain</keyword>
<dbReference type="Gene3D" id="2.10.110.10">
    <property type="entry name" value="Cysteine Rich Protein"/>
    <property type="match status" value="3"/>
</dbReference>
<keyword evidence="2" id="KW-0677">Repeat</keyword>
<keyword evidence="9" id="KW-1185">Reference proteome</keyword>
<comment type="caution">
    <text evidence="8">The sequence shown here is derived from an EMBL/GenBank/DDBJ whole genome shotgun (WGS) entry which is preliminary data.</text>
</comment>
<protein>
    <recommendedName>
        <fullName evidence="7">LIM zinc-binding domain-containing protein</fullName>
    </recommendedName>
</protein>
<reference evidence="8 9" key="1">
    <citation type="submission" date="2016-07" db="EMBL/GenBank/DDBJ databases">
        <title>Pervasive Adenine N6-methylation of Active Genes in Fungi.</title>
        <authorList>
            <consortium name="DOE Joint Genome Institute"/>
            <person name="Mondo S.J."/>
            <person name="Dannebaum R.O."/>
            <person name="Kuo R.C."/>
            <person name="Labutti K."/>
            <person name="Haridas S."/>
            <person name="Kuo A."/>
            <person name="Salamov A."/>
            <person name="Ahrendt S.R."/>
            <person name="Lipzen A."/>
            <person name="Sullivan W."/>
            <person name="Andreopoulos W.B."/>
            <person name="Clum A."/>
            <person name="Lindquist E."/>
            <person name="Daum C."/>
            <person name="Ramamoorthy G.K."/>
            <person name="Gryganskyi A."/>
            <person name="Culley D."/>
            <person name="Magnuson J.K."/>
            <person name="James T.Y."/>
            <person name="O'Malley M.A."/>
            <person name="Stajich J.E."/>
            <person name="Spatafora J.W."/>
            <person name="Visel A."/>
            <person name="Grigoriev I.V."/>
        </authorList>
    </citation>
    <scope>NUCLEOTIDE SEQUENCE [LARGE SCALE GENOMIC DNA]</scope>
    <source>
        <strain evidence="8 9">NRRL 1336</strain>
    </source>
</reference>
<dbReference type="PANTHER" id="PTHR24205">
    <property type="entry name" value="FOUR AND A HALF LIM DOMAINS PROTEIN"/>
    <property type="match status" value="1"/>
</dbReference>
<evidence type="ECO:0000259" key="7">
    <source>
        <dbReference type="PROSITE" id="PS50023"/>
    </source>
</evidence>
<organism evidence="8 9">
    <name type="scientific">Absidia repens</name>
    <dbReference type="NCBI Taxonomy" id="90262"/>
    <lineage>
        <taxon>Eukaryota</taxon>
        <taxon>Fungi</taxon>
        <taxon>Fungi incertae sedis</taxon>
        <taxon>Mucoromycota</taxon>
        <taxon>Mucoromycotina</taxon>
        <taxon>Mucoromycetes</taxon>
        <taxon>Mucorales</taxon>
        <taxon>Cunninghamellaceae</taxon>
        <taxon>Absidia</taxon>
    </lineage>
</organism>
<dbReference type="SUPFAM" id="SSF48695">
    <property type="entry name" value="Multiheme cytochromes"/>
    <property type="match status" value="1"/>
</dbReference>
<proteinExistence type="predicted"/>
<dbReference type="SMART" id="SM00132">
    <property type="entry name" value="LIM"/>
    <property type="match status" value="2"/>
</dbReference>
<dbReference type="CDD" id="cd08368">
    <property type="entry name" value="LIM"/>
    <property type="match status" value="1"/>
</dbReference>
<evidence type="ECO:0000313" key="8">
    <source>
        <dbReference type="EMBL" id="ORZ25160.1"/>
    </source>
</evidence>
<dbReference type="InterPro" id="IPR036280">
    <property type="entry name" value="Multihaem_cyt_sf"/>
</dbReference>
<dbReference type="GO" id="GO:0003712">
    <property type="term" value="F:transcription coregulator activity"/>
    <property type="evidence" value="ECO:0007669"/>
    <property type="project" value="TreeGrafter"/>
</dbReference>
<evidence type="ECO:0000256" key="3">
    <source>
        <dbReference type="ARBA" id="ARBA00022833"/>
    </source>
</evidence>
<dbReference type="PANTHER" id="PTHR24205:SF16">
    <property type="entry name" value="GH01042P-RELATED"/>
    <property type="match status" value="1"/>
</dbReference>
<dbReference type="PROSITE" id="PS00478">
    <property type="entry name" value="LIM_DOMAIN_1"/>
    <property type="match status" value="1"/>
</dbReference>
<evidence type="ECO:0000256" key="5">
    <source>
        <dbReference type="PROSITE-ProRule" id="PRU00125"/>
    </source>
</evidence>
<dbReference type="InterPro" id="IPR001781">
    <property type="entry name" value="Znf_LIM"/>
</dbReference>
<evidence type="ECO:0000256" key="6">
    <source>
        <dbReference type="SAM" id="MobiDB-lite"/>
    </source>
</evidence>
<accession>A0A1X2J024</accession>
<feature type="domain" description="LIM zinc-binding" evidence="7">
    <location>
        <begin position="131"/>
        <end position="194"/>
    </location>
</feature>
<evidence type="ECO:0000256" key="2">
    <source>
        <dbReference type="ARBA" id="ARBA00022737"/>
    </source>
</evidence>
<dbReference type="PROSITE" id="PS50023">
    <property type="entry name" value="LIM_DOMAIN_2"/>
    <property type="match status" value="2"/>
</dbReference>